<feature type="domain" description="O-antigen ligase-related" evidence="6">
    <location>
        <begin position="231"/>
        <end position="383"/>
    </location>
</feature>
<protein>
    <submittedName>
        <fullName evidence="7">O-antigen ligase family protein</fullName>
    </submittedName>
</protein>
<dbReference type="PANTHER" id="PTHR37422">
    <property type="entry name" value="TEICHURONIC ACID BIOSYNTHESIS PROTEIN TUAE"/>
    <property type="match status" value="1"/>
</dbReference>
<comment type="subcellular location">
    <subcellularLocation>
        <location evidence="1">Membrane</location>
        <topology evidence="1">Multi-pass membrane protein</topology>
    </subcellularLocation>
</comment>
<reference evidence="8" key="1">
    <citation type="journal article" date="2019" name="Int. J. Syst. Evol. Microbiol.">
        <title>The Global Catalogue of Microorganisms (GCM) 10K type strain sequencing project: providing services to taxonomists for standard genome sequencing and annotation.</title>
        <authorList>
            <consortium name="The Broad Institute Genomics Platform"/>
            <consortium name="The Broad Institute Genome Sequencing Center for Infectious Disease"/>
            <person name="Wu L."/>
            <person name="Ma J."/>
        </authorList>
    </citation>
    <scope>NUCLEOTIDE SEQUENCE [LARGE SCALE GENOMIC DNA]</scope>
    <source>
        <strain evidence="8">CCUG 62982</strain>
    </source>
</reference>
<dbReference type="Proteomes" id="UP001596977">
    <property type="component" value="Unassembled WGS sequence"/>
</dbReference>
<accession>A0ABW3H652</accession>
<evidence type="ECO:0000256" key="1">
    <source>
        <dbReference type="ARBA" id="ARBA00004141"/>
    </source>
</evidence>
<evidence type="ECO:0000313" key="8">
    <source>
        <dbReference type="Proteomes" id="UP001596977"/>
    </source>
</evidence>
<feature type="transmembrane region" description="Helical" evidence="5">
    <location>
        <begin position="220"/>
        <end position="240"/>
    </location>
</feature>
<keyword evidence="7" id="KW-0436">Ligase</keyword>
<dbReference type="RefSeq" id="WP_264943067.1">
    <property type="nucleotide sequence ID" value="NZ_JAPDRA010000002.1"/>
</dbReference>
<feature type="transmembrane region" description="Helical" evidence="5">
    <location>
        <begin position="411"/>
        <end position="428"/>
    </location>
</feature>
<evidence type="ECO:0000256" key="2">
    <source>
        <dbReference type="ARBA" id="ARBA00022692"/>
    </source>
</evidence>
<name>A0ABW3H652_9SPHN</name>
<dbReference type="Pfam" id="PF04932">
    <property type="entry name" value="Wzy_C"/>
    <property type="match status" value="1"/>
</dbReference>
<dbReference type="InterPro" id="IPR007016">
    <property type="entry name" value="O-antigen_ligase-rel_domated"/>
</dbReference>
<dbReference type="PANTHER" id="PTHR37422:SF23">
    <property type="entry name" value="TEICHURONIC ACID BIOSYNTHESIS PROTEIN TUAE"/>
    <property type="match status" value="1"/>
</dbReference>
<dbReference type="InterPro" id="IPR051533">
    <property type="entry name" value="WaaL-like"/>
</dbReference>
<keyword evidence="3 5" id="KW-1133">Transmembrane helix</keyword>
<evidence type="ECO:0000256" key="3">
    <source>
        <dbReference type="ARBA" id="ARBA00022989"/>
    </source>
</evidence>
<feature type="transmembrane region" description="Helical" evidence="5">
    <location>
        <begin position="284"/>
        <end position="302"/>
    </location>
</feature>
<gene>
    <name evidence="7" type="ORF">ACFQ1E_07370</name>
</gene>
<feature type="transmembrane region" description="Helical" evidence="5">
    <location>
        <begin position="143"/>
        <end position="165"/>
    </location>
</feature>
<sequence length="467" mass="50093">MRSGDRRFIVFLAFVALVFLTGGGSRDDIQSLVFLRPACAFFIAYALTVGSGTGLARLRVPLLLLLGLAGWMILQLVPLPPALWQSLPDRAAIAAMDHAAGLDGIWRPISLSPSKTLNSLCSLVVPLAGLLLYSVLPDERRRLLPMVLVIAASASALLGLAQLAMGGHGPLYLYAITNEGNAVGLFANRNHNAVLAATMLIFVGHLVLERRPASGRRRGPDLGLVLPLCAGLLLLVVLLINGSRAGLLVGVLALGFVAAYRTAVELGTRRADAMRRADRLRRNLSLAVLGVAALVALALLFARGETIDRLVNLSVADELRVRAFGVISKMASDNFLFGIGFGAFENVFPRYETAALLQETYLNNAHNDWLQWIIEGGLPALALAGAFAAWAVQRGAQHWRLRGAAKQRVRLAACAGFALVLLLAASLLDYPLRVPSMMLYAVLLIALFADPPEPAADAGRRRSSQRR</sequence>
<evidence type="ECO:0000313" key="7">
    <source>
        <dbReference type="EMBL" id="MFD0946150.1"/>
    </source>
</evidence>
<feature type="transmembrane region" description="Helical" evidence="5">
    <location>
        <begin position="191"/>
        <end position="208"/>
    </location>
</feature>
<comment type="caution">
    <text evidence="7">The sequence shown here is derived from an EMBL/GenBank/DDBJ whole genome shotgun (WGS) entry which is preliminary data.</text>
</comment>
<evidence type="ECO:0000256" key="5">
    <source>
        <dbReference type="SAM" id="Phobius"/>
    </source>
</evidence>
<proteinExistence type="predicted"/>
<feature type="transmembrane region" description="Helical" evidence="5">
    <location>
        <begin position="62"/>
        <end position="79"/>
    </location>
</feature>
<dbReference type="EMBL" id="JBHTJG010000002">
    <property type="protein sequence ID" value="MFD0946150.1"/>
    <property type="molecule type" value="Genomic_DNA"/>
</dbReference>
<keyword evidence="8" id="KW-1185">Reference proteome</keyword>
<evidence type="ECO:0000259" key="6">
    <source>
        <dbReference type="Pfam" id="PF04932"/>
    </source>
</evidence>
<keyword evidence="4 5" id="KW-0472">Membrane</keyword>
<feature type="transmembrane region" description="Helical" evidence="5">
    <location>
        <begin position="434"/>
        <end position="452"/>
    </location>
</feature>
<organism evidence="7 8">
    <name type="scientific">Sphingomonas canadensis</name>
    <dbReference type="NCBI Taxonomy" id="1219257"/>
    <lineage>
        <taxon>Bacteria</taxon>
        <taxon>Pseudomonadati</taxon>
        <taxon>Pseudomonadota</taxon>
        <taxon>Alphaproteobacteria</taxon>
        <taxon>Sphingomonadales</taxon>
        <taxon>Sphingomonadaceae</taxon>
        <taxon>Sphingomonas</taxon>
    </lineage>
</organism>
<feature type="transmembrane region" description="Helical" evidence="5">
    <location>
        <begin position="116"/>
        <end position="136"/>
    </location>
</feature>
<evidence type="ECO:0000256" key="4">
    <source>
        <dbReference type="ARBA" id="ARBA00023136"/>
    </source>
</evidence>
<feature type="transmembrane region" description="Helical" evidence="5">
    <location>
        <begin position="246"/>
        <end position="263"/>
    </location>
</feature>
<keyword evidence="2 5" id="KW-0812">Transmembrane</keyword>
<feature type="transmembrane region" description="Helical" evidence="5">
    <location>
        <begin position="35"/>
        <end position="55"/>
    </location>
</feature>
<feature type="transmembrane region" description="Helical" evidence="5">
    <location>
        <begin position="369"/>
        <end position="390"/>
    </location>
</feature>
<dbReference type="GO" id="GO:0016874">
    <property type="term" value="F:ligase activity"/>
    <property type="evidence" value="ECO:0007669"/>
    <property type="project" value="UniProtKB-KW"/>
</dbReference>